<evidence type="ECO:0000256" key="4">
    <source>
        <dbReference type="ARBA" id="ARBA00022728"/>
    </source>
</evidence>
<proteinExistence type="inferred from homology"/>
<dbReference type="Pfam" id="PF11708">
    <property type="entry name" value="Slu7"/>
    <property type="match status" value="1"/>
</dbReference>
<feature type="compositionally biased region" description="Acidic residues" evidence="8">
    <location>
        <begin position="218"/>
        <end position="229"/>
    </location>
</feature>
<evidence type="ECO:0000256" key="2">
    <source>
        <dbReference type="ARBA" id="ARBA00007203"/>
    </source>
</evidence>
<comment type="subcellular location">
    <subcellularLocation>
        <location evidence="1 7">Nucleus</location>
    </subcellularLocation>
</comment>
<keyword evidence="3 7" id="KW-0507">mRNA processing</keyword>
<comment type="function">
    <text evidence="7">Involved in pre-mRNA splicing.</text>
</comment>
<feature type="region of interest" description="Disordered" evidence="8">
    <location>
        <begin position="195"/>
        <end position="246"/>
    </location>
</feature>
<keyword evidence="5 7" id="KW-0508">mRNA splicing</keyword>
<gene>
    <name evidence="10" type="primary">SLU7</name>
    <name evidence="10" type="ORF">IWQ62_004126</name>
</gene>
<evidence type="ECO:0000259" key="9">
    <source>
        <dbReference type="Pfam" id="PF11708"/>
    </source>
</evidence>
<dbReference type="PANTHER" id="PTHR12942">
    <property type="entry name" value="STEP II SPLICING FACTOR SLU7"/>
    <property type="match status" value="1"/>
</dbReference>
<dbReference type="EMBL" id="JANBPY010001285">
    <property type="protein sequence ID" value="KAJ1960702.1"/>
    <property type="molecule type" value="Genomic_DNA"/>
</dbReference>
<evidence type="ECO:0000256" key="5">
    <source>
        <dbReference type="ARBA" id="ARBA00023187"/>
    </source>
</evidence>
<evidence type="ECO:0000256" key="7">
    <source>
        <dbReference type="RuleBase" id="RU367071"/>
    </source>
</evidence>
<reference evidence="10" key="1">
    <citation type="submission" date="2022-07" db="EMBL/GenBank/DDBJ databases">
        <title>Phylogenomic reconstructions and comparative analyses of Kickxellomycotina fungi.</title>
        <authorList>
            <person name="Reynolds N.K."/>
            <person name="Stajich J.E."/>
            <person name="Barry K."/>
            <person name="Grigoriev I.V."/>
            <person name="Crous P."/>
            <person name="Smith M.E."/>
        </authorList>
    </citation>
    <scope>NUCLEOTIDE SEQUENCE</scope>
    <source>
        <strain evidence="10">RSA 1196</strain>
    </source>
</reference>
<sequence>MSTSTGTGKLSREEYRRLKDLEAARKAGTAPAEVDEEGRDINPHIPHYMAQAPWYVDTGRPSLKHQRILETFTGKKPQEEQEVGSDRLGPKHWYARGQRKGPAATKYRKGACQNCGAMTHKAKECMERPRKVGAKWTGRDIQADEVIRDMNLDYESKRDRWNGYDPAQHSELLKEWEMVEEQRKKRKAEELDQALRKGTHVQDDSATAQKLKKAAVGDDSDDSDLDDERYAEGSDMPGQKVDTKSRTTVRNLRIREDTAKYLRNLDPNSAYYDPKTRSMRDNPYKDTDPNNVPFAGDNFVRYSGDSSQLAQLQLFAWEANERGNSDVHLQANPTQGELLHREYKEKKEQLKNSTRDSIISKYGGEVHLKAPPKELLLAQSEHYVEYSRSGKVVRGQERAPTKSKYEEDVFPLNHTSVWGSYWEEGKWGYHCCKATFRNAYCTQSNGGR</sequence>
<evidence type="ECO:0000256" key="1">
    <source>
        <dbReference type="ARBA" id="ARBA00004123"/>
    </source>
</evidence>
<organism evidence="10 11">
    <name type="scientific">Dispira parvispora</name>
    <dbReference type="NCBI Taxonomy" id="1520584"/>
    <lineage>
        <taxon>Eukaryota</taxon>
        <taxon>Fungi</taxon>
        <taxon>Fungi incertae sedis</taxon>
        <taxon>Zoopagomycota</taxon>
        <taxon>Kickxellomycotina</taxon>
        <taxon>Dimargaritomycetes</taxon>
        <taxon>Dimargaritales</taxon>
        <taxon>Dimargaritaceae</taxon>
        <taxon>Dispira</taxon>
    </lineage>
</organism>
<evidence type="ECO:0000256" key="6">
    <source>
        <dbReference type="ARBA" id="ARBA00023242"/>
    </source>
</evidence>
<name>A0A9W8ASG8_9FUNG</name>
<dbReference type="InterPro" id="IPR039974">
    <property type="entry name" value="Splicing_factor_SLU7"/>
</dbReference>
<evidence type="ECO:0000256" key="3">
    <source>
        <dbReference type="ARBA" id="ARBA00022664"/>
    </source>
</evidence>
<dbReference type="OrthoDB" id="249612at2759"/>
<feature type="region of interest" description="Disordered" evidence="8">
    <location>
        <begin position="21"/>
        <end position="44"/>
    </location>
</feature>
<keyword evidence="11" id="KW-1185">Reference proteome</keyword>
<protein>
    <recommendedName>
        <fullName evidence="7">Pre-mRNA-splicing factor SLU7</fullName>
    </recommendedName>
</protein>
<evidence type="ECO:0000313" key="10">
    <source>
        <dbReference type="EMBL" id="KAJ1960702.1"/>
    </source>
</evidence>
<feature type="compositionally biased region" description="Basic and acidic residues" evidence="8">
    <location>
        <begin position="76"/>
        <end position="89"/>
    </location>
</feature>
<dbReference type="GO" id="GO:0030628">
    <property type="term" value="F:pre-mRNA 3'-splice site binding"/>
    <property type="evidence" value="ECO:0007669"/>
    <property type="project" value="UniProtKB-UniRule"/>
</dbReference>
<evidence type="ECO:0000313" key="11">
    <source>
        <dbReference type="Proteomes" id="UP001150925"/>
    </source>
</evidence>
<keyword evidence="4 7" id="KW-0747">Spliceosome</keyword>
<dbReference type="GO" id="GO:0000398">
    <property type="term" value="P:mRNA splicing, via spliceosome"/>
    <property type="evidence" value="ECO:0007669"/>
    <property type="project" value="UniProtKB-UniRule"/>
</dbReference>
<dbReference type="PANTHER" id="PTHR12942:SF2">
    <property type="entry name" value="PRE-MRNA-SPLICING FACTOR SLU7"/>
    <property type="match status" value="1"/>
</dbReference>
<dbReference type="Proteomes" id="UP001150925">
    <property type="component" value="Unassembled WGS sequence"/>
</dbReference>
<dbReference type="GO" id="GO:0005681">
    <property type="term" value="C:spliceosomal complex"/>
    <property type="evidence" value="ECO:0007669"/>
    <property type="project" value="UniProtKB-UniRule"/>
</dbReference>
<comment type="subunit">
    <text evidence="7">Associated with the spliceosome.</text>
</comment>
<dbReference type="AlphaFoldDB" id="A0A9W8ASG8"/>
<feature type="region of interest" description="Disordered" evidence="8">
    <location>
        <begin position="266"/>
        <end position="290"/>
    </location>
</feature>
<dbReference type="InterPro" id="IPR021715">
    <property type="entry name" value="Slu7_dom"/>
</dbReference>
<feature type="compositionally biased region" description="Basic and acidic residues" evidence="8">
    <location>
        <begin position="274"/>
        <end position="288"/>
    </location>
</feature>
<comment type="caution">
    <text evidence="10">The sequence shown here is derived from an EMBL/GenBank/DDBJ whole genome shotgun (WGS) entry which is preliminary data.</text>
</comment>
<accession>A0A9W8ASG8</accession>
<feature type="region of interest" description="Disordered" evidence="8">
    <location>
        <begin position="74"/>
        <end position="102"/>
    </location>
</feature>
<evidence type="ECO:0000256" key="8">
    <source>
        <dbReference type="SAM" id="MobiDB-lite"/>
    </source>
</evidence>
<keyword evidence="6 7" id="KW-0539">Nucleus</keyword>
<comment type="similarity">
    <text evidence="2 7">Belongs to the SLU7 family.</text>
</comment>
<feature type="domain" description="Pre-mRNA-splicing factor SLU7" evidence="9">
    <location>
        <begin position="152"/>
        <end position="420"/>
    </location>
</feature>